<gene>
    <name evidence="1" type="ORF">METZ01_LOCUS478823</name>
</gene>
<proteinExistence type="predicted"/>
<organism evidence="1">
    <name type="scientific">marine metagenome</name>
    <dbReference type="NCBI Taxonomy" id="408172"/>
    <lineage>
        <taxon>unclassified sequences</taxon>
        <taxon>metagenomes</taxon>
        <taxon>ecological metagenomes</taxon>
    </lineage>
</organism>
<reference evidence="1" key="1">
    <citation type="submission" date="2018-05" db="EMBL/GenBank/DDBJ databases">
        <authorList>
            <person name="Lanie J.A."/>
            <person name="Ng W.-L."/>
            <person name="Kazmierczak K.M."/>
            <person name="Andrzejewski T.M."/>
            <person name="Davidsen T.M."/>
            <person name="Wayne K.J."/>
            <person name="Tettelin H."/>
            <person name="Glass J.I."/>
            <person name="Rusch D."/>
            <person name="Podicherti R."/>
            <person name="Tsui H.-C.T."/>
            <person name="Winkler M.E."/>
        </authorList>
    </citation>
    <scope>NUCLEOTIDE SEQUENCE</scope>
</reference>
<protein>
    <submittedName>
        <fullName evidence="1">Uncharacterized protein</fullName>
    </submittedName>
</protein>
<accession>A0A383C1M5</accession>
<name>A0A383C1M5_9ZZZZ</name>
<sequence length="88" mass="10221">MYRKLFLLAAIAFVLLPLSLRADGFIYIPDADRKIVNVPDRLLPHRPRHPLRQHFPLSITRHRVLAEVNDGLVKTRVEETFHNSSGRQ</sequence>
<dbReference type="EMBL" id="UINC01204991">
    <property type="protein sequence ID" value="SVE25969.1"/>
    <property type="molecule type" value="Genomic_DNA"/>
</dbReference>
<feature type="non-terminal residue" evidence="1">
    <location>
        <position position="88"/>
    </location>
</feature>
<evidence type="ECO:0000313" key="1">
    <source>
        <dbReference type="EMBL" id="SVE25969.1"/>
    </source>
</evidence>
<dbReference type="AlphaFoldDB" id="A0A383C1M5"/>